<protein>
    <submittedName>
        <fullName evidence="1">Uncharacterized protein</fullName>
    </submittedName>
</protein>
<gene>
    <name evidence="1" type="ORF">UT77_C0001G0295</name>
</gene>
<organism evidence="1 2">
    <name type="scientific">Candidatus Daviesbacteria bacterium GW2011_GWC2_40_12</name>
    <dbReference type="NCBI Taxonomy" id="1618431"/>
    <lineage>
        <taxon>Bacteria</taxon>
        <taxon>Candidatus Daviesiibacteriota</taxon>
    </lineage>
</organism>
<evidence type="ECO:0000313" key="1">
    <source>
        <dbReference type="EMBL" id="KKR42844.1"/>
    </source>
</evidence>
<proteinExistence type="predicted"/>
<dbReference type="EMBL" id="LBYB01000001">
    <property type="protein sequence ID" value="KKR42844.1"/>
    <property type="molecule type" value="Genomic_DNA"/>
</dbReference>
<comment type="caution">
    <text evidence="1">The sequence shown here is derived from an EMBL/GenBank/DDBJ whole genome shotgun (WGS) entry which is preliminary data.</text>
</comment>
<evidence type="ECO:0000313" key="2">
    <source>
        <dbReference type="Proteomes" id="UP000034881"/>
    </source>
</evidence>
<dbReference type="AlphaFoldDB" id="A0A0G0QQY0"/>
<dbReference type="Proteomes" id="UP000034881">
    <property type="component" value="Unassembled WGS sequence"/>
</dbReference>
<accession>A0A0G0QQY0</accession>
<name>A0A0G0QQY0_9BACT</name>
<reference evidence="1 2" key="1">
    <citation type="journal article" date="2015" name="Nature">
        <title>rRNA introns, odd ribosomes, and small enigmatic genomes across a large radiation of phyla.</title>
        <authorList>
            <person name="Brown C.T."/>
            <person name="Hug L.A."/>
            <person name="Thomas B.C."/>
            <person name="Sharon I."/>
            <person name="Castelle C.J."/>
            <person name="Singh A."/>
            <person name="Wilkins M.J."/>
            <person name="Williams K.H."/>
            <person name="Banfield J.F."/>
        </authorList>
    </citation>
    <scope>NUCLEOTIDE SEQUENCE [LARGE SCALE GENOMIC DNA]</scope>
</reference>
<sequence length="216" mass="24763">MKLKNKYTDDQIKSYLINRIKQSIINDVGGAFEGWSSQIDQTGGAGFYAIPRMLFPEIDGLGSYITGNPHSTGLNIKTYLSEVMGIKRSRYKEVAAFMVFVYRHGLLHQHEPKCFSYKKKVIGLQFTIGNQNNPQEVQAGNHLVFIDNVLMLDANTFYYDVVNSIDDFANDIITKYKKTFEASIKIQSKPLTKTELLFKRTNKYISEKDFDFLKTI</sequence>